<accession>A0A8T1X2K2</accession>
<comment type="caution">
    <text evidence="2">The sequence shown here is derived from an EMBL/GenBank/DDBJ whole genome shotgun (WGS) entry which is preliminary data.</text>
</comment>
<keyword evidence="3" id="KW-1185">Reference proteome</keyword>
<name>A0A8T1X2K2_9STRA</name>
<evidence type="ECO:0000313" key="3">
    <source>
        <dbReference type="Proteomes" id="UP000693981"/>
    </source>
</evidence>
<sequence length="164" mass="17532">MLMDGVAVTASADCVVGANVAIGTMEPLNTESSMTTIACDNPHPSSPFLSSGHHGVAPAGLLVDDVRITSDFRIDDTEHTFALTPAVEPDHSLAPTSSYGQPRSARPNISADTARIVDLMLSESSEEVMLTDISDDPEILPQHLLDDLLEILSDEDINELNQHQ</sequence>
<dbReference type="AlphaFoldDB" id="A0A8T1X2K2"/>
<dbReference type="Proteomes" id="UP000693981">
    <property type="component" value="Unassembled WGS sequence"/>
</dbReference>
<organism evidence="2 3">
    <name type="scientific">Phytophthora boehmeriae</name>
    <dbReference type="NCBI Taxonomy" id="109152"/>
    <lineage>
        <taxon>Eukaryota</taxon>
        <taxon>Sar</taxon>
        <taxon>Stramenopiles</taxon>
        <taxon>Oomycota</taxon>
        <taxon>Peronosporomycetes</taxon>
        <taxon>Peronosporales</taxon>
        <taxon>Peronosporaceae</taxon>
        <taxon>Phytophthora</taxon>
    </lineage>
</organism>
<dbReference type="EMBL" id="JAGDFL010000052">
    <property type="protein sequence ID" value="KAG7399484.1"/>
    <property type="molecule type" value="Genomic_DNA"/>
</dbReference>
<gene>
    <name evidence="2" type="ORF">PHYBOEH_008719</name>
</gene>
<reference evidence="2" key="1">
    <citation type="submission" date="2021-02" db="EMBL/GenBank/DDBJ databases">
        <authorList>
            <person name="Palmer J.M."/>
        </authorList>
    </citation>
    <scope>NUCLEOTIDE SEQUENCE</scope>
    <source>
        <strain evidence="2">SCRP23</strain>
    </source>
</reference>
<evidence type="ECO:0000256" key="1">
    <source>
        <dbReference type="SAM" id="MobiDB-lite"/>
    </source>
</evidence>
<dbReference type="OrthoDB" id="125695at2759"/>
<evidence type="ECO:0000313" key="2">
    <source>
        <dbReference type="EMBL" id="KAG7399484.1"/>
    </source>
</evidence>
<protein>
    <submittedName>
        <fullName evidence="2">Uncharacterized protein</fullName>
    </submittedName>
</protein>
<proteinExistence type="predicted"/>
<feature type="region of interest" description="Disordered" evidence="1">
    <location>
        <begin position="88"/>
        <end position="107"/>
    </location>
</feature>